<dbReference type="SUPFAM" id="SSF81383">
    <property type="entry name" value="F-box domain"/>
    <property type="match status" value="1"/>
</dbReference>
<name>A0ABM1ESW6_PRICU</name>
<evidence type="ECO:0000259" key="1">
    <source>
        <dbReference type="PROSITE" id="PS50181"/>
    </source>
</evidence>
<dbReference type="GeneID" id="106815352"/>
<proteinExistence type="predicted"/>
<dbReference type="Pfam" id="PF12937">
    <property type="entry name" value="F-box-like"/>
    <property type="match status" value="1"/>
</dbReference>
<keyword evidence="2" id="KW-1185">Reference proteome</keyword>
<evidence type="ECO:0000313" key="2">
    <source>
        <dbReference type="Proteomes" id="UP000695022"/>
    </source>
</evidence>
<protein>
    <submittedName>
        <fullName evidence="3">Uncharacterized protein LOC106815352</fullName>
    </submittedName>
</protein>
<evidence type="ECO:0000313" key="3">
    <source>
        <dbReference type="RefSeq" id="XP_014675287.1"/>
    </source>
</evidence>
<dbReference type="Gene3D" id="1.20.1280.50">
    <property type="match status" value="1"/>
</dbReference>
<dbReference type="InterPro" id="IPR001810">
    <property type="entry name" value="F-box_dom"/>
</dbReference>
<dbReference type="PANTHER" id="PTHR20872">
    <property type="match status" value="1"/>
</dbReference>
<dbReference type="InterPro" id="IPR032675">
    <property type="entry name" value="LRR_dom_sf"/>
</dbReference>
<feature type="domain" description="F-box" evidence="1">
    <location>
        <begin position="10"/>
        <end position="56"/>
    </location>
</feature>
<dbReference type="Proteomes" id="UP000695022">
    <property type="component" value="Unplaced"/>
</dbReference>
<dbReference type="RefSeq" id="XP_014675287.1">
    <property type="nucleotide sequence ID" value="XM_014819801.1"/>
</dbReference>
<dbReference type="PROSITE" id="PS50181">
    <property type="entry name" value="FBOX"/>
    <property type="match status" value="1"/>
</dbReference>
<organism evidence="2 3">
    <name type="scientific">Priapulus caudatus</name>
    <name type="common">Priapulid worm</name>
    <dbReference type="NCBI Taxonomy" id="37621"/>
    <lineage>
        <taxon>Eukaryota</taxon>
        <taxon>Metazoa</taxon>
        <taxon>Ecdysozoa</taxon>
        <taxon>Scalidophora</taxon>
        <taxon>Priapulida</taxon>
        <taxon>Priapulimorpha</taxon>
        <taxon>Priapulimorphida</taxon>
        <taxon>Priapulidae</taxon>
        <taxon>Priapulus</taxon>
    </lineage>
</organism>
<feature type="non-terminal residue" evidence="3">
    <location>
        <position position="1"/>
    </location>
</feature>
<sequence length="461" mass="53883">CHSGCEQVEAMGWESLPDILLEDIFAMVNIKSRYRASLVCRHWYRAFYAPRAWDTFVLEDDMLCTRKFLIHTGWNYFINQYKVQMLLNRIAHNWKRLVIQPMNSFYNMYEFVSITSGWIGACNERGIENPLPQLRVFKFRFNCCDTSILGGHSTLGTGGKFLEELCFLLRRFVGLQELELQHLLLEKRDASTLLDDTLANSGDTLRTLRVIDCAKVPHPFLHVGLFFNLRKLIISPNHVDEDVVHLLGFTRVRLVVLYQDAYTCQCPPVAWDAWKSLSRQAPRLRIEMTLVGRSRTEMVLQPRAAVRTILYASRYSVLRIDTLMFIVENYARTLEVFGHQLLPRVHRPKSFHDRADSGLVLLARTCTRLHTLIVRERVSTATLLLIASYGESLEHFLVRRNAVILRSDWPPNPMWTDDYYAWLKESSRSYDAVEREVSVKLRRPWKMMTDDEFKWINLINA</sequence>
<dbReference type="InterPro" id="IPR036047">
    <property type="entry name" value="F-box-like_dom_sf"/>
</dbReference>
<reference evidence="3" key="1">
    <citation type="submission" date="2025-08" db="UniProtKB">
        <authorList>
            <consortium name="RefSeq"/>
        </authorList>
    </citation>
    <scope>IDENTIFICATION</scope>
</reference>
<gene>
    <name evidence="3" type="primary">LOC106815352</name>
</gene>
<accession>A0ABM1ESW6</accession>
<dbReference type="PANTHER" id="PTHR20872:SF1">
    <property type="entry name" value="F-BOX DOMAIN-CONTAINING PROTEIN"/>
    <property type="match status" value="1"/>
</dbReference>
<dbReference type="Gene3D" id="3.80.10.10">
    <property type="entry name" value="Ribonuclease Inhibitor"/>
    <property type="match status" value="1"/>
</dbReference>